<dbReference type="STRING" id="112268.A0A182WHM1"/>
<keyword evidence="3" id="KW-1185">Reference proteome</keyword>
<dbReference type="Pfam" id="PF18701">
    <property type="entry name" value="DUF5641"/>
    <property type="match status" value="1"/>
</dbReference>
<organism evidence="2 3">
    <name type="scientific">Anopheles minimus</name>
    <dbReference type="NCBI Taxonomy" id="112268"/>
    <lineage>
        <taxon>Eukaryota</taxon>
        <taxon>Metazoa</taxon>
        <taxon>Ecdysozoa</taxon>
        <taxon>Arthropoda</taxon>
        <taxon>Hexapoda</taxon>
        <taxon>Insecta</taxon>
        <taxon>Pterygota</taxon>
        <taxon>Neoptera</taxon>
        <taxon>Endopterygota</taxon>
        <taxon>Diptera</taxon>
        <taxon>Nematocera</taxon>
        <taxon>Culicoidea</taxon>
        <taxon>Culicidae</taxon>
        <taxon>Anophelinae</taxon>
        <taxon>Anopheles</taxon>
    </lineage>
</organism>
<dbReference type="Proteomes" id="UP000075920">
    <property type="component" value="Unassembled WGS sequence"/>
</dbReference>
<evidence type="ECO:0000313" key="3">
    <source>
        <dbReference type="Proteomes" id="UP000075920"/>
    </source>
</evidence>
<reference evidence="3" key="1">
    <citation type="submission" date="2013-03" db="EMBL/GenBank/DDBJ databases">
        <title>The Genome Sequence of Anopheles minimus MINIMUS1.</title>
        <authorList>
            <consortium name="The Broad Institute Genomics Platform"/>
            <person name="Neafsey D.E."/>
            <person name="Walton C."/>
            <person name="Walker B."/>
            <person name="Young S.K."/>
            <person name="Zeng Q."/>
            <person name="Gargeya S."/>
            <person name="Fitzgerald M."/>
            <person name="Haas B."/>
            <person name="Abouelleil A."/>
            <person name="Allen A.W."/>
            <person name="Alvarado L."/>
            <person name="Arachchi H.M."/>
            <person name="Berlin A.M."/>
            <person name="Chapman S.B."/>
            <person name="Gainer-Dewar J."/>
            <person name="Goldberg J."/>
            <person name="Griggs A."/>
            <person name="Gujja S."/>
            <person name="Hansen M."/>
            <person name="Howarth C."/>
            <person name="Imamovic A."/>
            <person name="Ireland A."/>
            <person name="Larimer J."/>
            <person name="McCowan C."/>
            <person name="Murphy C."/>
            <person name="Pearson M."/>
            <person name="Poon T.W."/>
            <person name="Priest M."/>
            <person name="Roberts A."/>
            <person name="Saif S."/>
            <person name="Shea T."/>
            <person name="Sisk P."/>
            <person name="Sykes S."/>
            <person name="Wortman J."/>
            <person name="Nusbaum C."/>
            <person name="Birren B."/>
        </authorList>
    </citation>
    <scope>NUCLEOTIDE SEQUENCE [LARGE SCALE GENOMIC DNA]</scope>
    <source>
        <strain evidence="3">MINIMUS1</strain>
    </source>
</reference>
<dbReference type="EnsemblMetazoa" id="AMIN009875-RA">
    <property type="protein sequence ID" value="AMIN009875-PA"/>
    <property type="gene ID" value="AMIN009875"/>
</dbReference>
<accession>A0A182WHM1</accession>
<dbReference type="InterPro" id="IPR040676">
    <property type="entry name" value="DUF5641"/>
</dbReference>
<sequence length="112" mass="12905">MPQESSNSEALTPNHFILGSSIGRKEQVRVLPHPAEALRSSYQRAAALTHHFWDRWLKEYVPTLHRRRAKVEEVFPGRDGRVRQAVVRTANGKILKRPVVKLARVDAEMDRE</sequence>
<evidence type="ECO:0000259" key="1">
    <source>
        <dbReference type="Pfam" id="PF18701"/>
    </source>
</evidence>
<dbReference type="VEuPathDB" id="VectorBase:AMIN009875"/>
<dbReference type="AlphaFoldDB" id="A0A182WHM1"/>
<name>A0A182WHM1_9DIPT</name>
<protein>
    <recommendedName>
        <fullName evidence="1">DUF5641 domain-containing protein</fullName>
    </recommendedName>
</protein>
<feature type="domain" description="DUF5641" evidence="1">
    <location>
        <begin position="67"/>
        <end position="103"/>
    </location>
</feature>
<reference evidence="2" key="2">
    <citation type="submission" date="2020-05" db="UniProtKB">
        <authorList>
            <consortium name="EnsemblMetazoa"/>
        </authorList>
    </citation>
    <scope>IDENTIFICATION</scope>
    <source>
        <strain evidence="2">MINIMUS1</strain>
    </source>
</reference>
<proteinExistence type="predicted"/>
<evidence type="ECO:0000313" key="2">
    <source>
        <dbReference type="EnsemblMetazoa" id="AMIN009875-PA"/>
    </source>
</evidence>